<comment type="caution">
    <text evidence="14">The sequence shown here is derived from an EMBL/GenBank/DDBJ whole genome shotgun (WGS) entry which is preliminary data.</text>
</comment>
<keyword evidence="4 7" id="KW-0067">ATP-binding</keyword>
<feature type="domain" description="Helicase ATP-binding" evidence="10">
    <location>
        <begin position="99"/>
        <end position="273"/>
    </location>
</feature>
<feature type="region of interest" description="Disordered" evidence="9">
    <location>
        <begin position="683"/>
        <end position="705"/>
    </location>
</feature>
<feature type="region of interest" description="Disordered" evidence="9">
    <location>
        <begin position="759"/>
        <end position="805"/>
    </location>
</feature>
<dbReference type="GO" id="GO:0003724">
    <property type="term" value="F:RNA helicase activity"/>
    <property type="evidence" value="ECO:0007669"/>
    <property type="project" value="UniProtKB-EC"/>
</dbReference>
<comment type="similarity">
    <text evidence="7">Belongs to the DEAD box helicase family.</text>
</comment>
<dbReference type="PANTHER" id="PTHR24031">
    <property type="entry name" value="RNA HELICASE"/>
    <property type="match status" value="1"/>
</dbReference>
<evidence type="ECO:0000256" key="6">
    <source>
        <dbReference type="PROSITE-ProRule" id="PRU00552"/>
    </source>
</evidence>
<evidence type="ECO:0000313" key="13">
    <source>
        <dbReference type="EMBL" id="GIL77455.1"/>
    </source>
</evidence>
<dbReference type="CDD" id="cd17941">
    <property type="entry name" value="DEADc_DDX10"/>
    <property type="match status" value="1"/>
</dbReference>
<evidence type="ECO:0000256" key="9">
    <source>
        <dbReference type="SAM" id="MobiDB-lite"/>
    </source>
</evidence>
<dbReference type="InterPro" id="IPR014001">
    <property type="entry name" value="Helicase_ATP-bd"/>
</dbReference>
<evidence type="ECO:0000256" key="7">
    <source>
        <dbReference type="RuleBase" id="RU365068"/>
    </source>
</evidence>
<dbReference type="InterPro" id="IPR011545">
    <property type="entry name" value="DEAD/DEAH_box_helicase_dom"/>
</dbReference>
<keyword evidence="1 7" id="KW-0547">Nucleotide-binding</keyword>
<dbReference type="GO" id="GO:0005524">
    <property type="term" value="F:ATP binding"/>
    <property type="evidence" value="ECO:0007669"/>
    <property type="project" value="UniProtKB-UniRule"/>
</dbReference>
<feature type="compositionally biased region" description="Acidic residues" evidence="9">
    <location>
        <begin position="534"/>
        <end position="557"/>
    </location>
</feature>
<evidence type="ECO:0000256" key="3">
    <source>
        <dbReference type="ARBA" id="ARBA00022806"/>
    </source>
</evidence>
<accession>A0A8J4D8K3</accession>
<protein>
    <recommendedName>
        <fullName evidence="7">ATP-dependent RNA helicase</fullName>
        <ecNumber evidence="7">3.6.4.13</ecNumber>
    </recommendedName>
</protein>
<comment type="domain">
    <text evidence="7">The Q motif is unique to and characteristic of the DEAD box family of RNA helicases and controls ATP binding and hydrolysis.</text>
</comment>
<feature type="domain" description="Helicase C-terminal" evidence="11">
    <location>
        <begin position="295"/>
        <end position="458"/>
    </location>
</feature>
<feature type="compositionally biased region" description="Basic and acidic residues" evidence="9">
    <location>
        <begin position="767"/>
        <end position="783"/>
    </location>
</feature>
<feature type="short sequence motif" description="Q motif" evidence="6">
    <location>
        <begin position="68"/>
        <end position="96"/>
    </location>
</feature>
<evidence type="ECO:0000313" key="16">
    <source>
        <dbReference type="Proteomes" id="UP000747110"/>
    </source>
</evidence>
<sequence length="852" mass="92769">MSGDNKKQKKSQQLHLQKRQGRRSYKEDLEISQLEQKLKDGAPPRGSIPLTAPERQDAGASTSYASARTFDELPISQYTKDGLKKAKYITLTAIQRAALPHALCGRDILGAAKTGSGKTLAFLIPLVEKLYRLKWTKLDGMGALVLTPTRELAVQIFEQLQKVGHFHDLSAGLLIGGKNVKEEALRVGAMNILVCTPGRLLQHMDETPGFDTSSLQTLVLDEADRILDMGFAATLDAIVANLPRQRQTMLFSATQTKSVRDLARLSLTDPEYLAVHAEAATPTPVKLQQAYMVVDLGQKMDVLWSFIKSHLKAKTIVFLSTCKQVRFVFEAFRKLRPGVPLRCLHGGMKQPKRMGVFYEFCNAQAMVLIATDIAARGLDFPTVDWVVQADCPEDSATYIHRVGRTARYLSSGRALLLLLPSEREAMLAALADAKVPLNQIRPNPAKQQAVTPALQALLSKDQELKEFAQKALVAYLRSVFLQPHKDVFNVAALPVEDFAASLGLASVPRLRFLRRVRGKQEVVEMGGKEALQEVVEEPQEQEDGNVDSGMDEDDEDEGKDKPTARETNGTAAAATSDGTQSKKRRLDDSVAGPVAKDFAKSGVDNEDDGDDDFLVVKKRDVFSEPVEDDPQSAEGDDIGANGKKKKKKKQKIRVGQVSGNRMVFDEEGNALDPLEQLAAEQLGSTGEGEGEGLEAADTREGMYVVSERPEDRFRLAASLMRARDREDRARLKQLRKELKLERKAKQRAAALEEKGAGIVATLGRSTVHSDNKEEEGAASDGHDSSGSGDISDGNGGKGPGGVVPRVEVAHMGMAIKSDAPVMAAGAKRPASAAAMSLAEQEALALKLLGARR</sequence>
<evidence type="ECO:0000313" key="14">
    <source>
        <dbReference type="EMBL" id="GIL97255.1"/>
    </source>
</evidence>
<comment type="catalytic activity">
    <reaction evidence="7">
        <text>ATP + H2O = ADP + phosphate + H(+)</text>
        <dbReference type="Rhea" id="RHEA:13065"/>
        <dbReference type="ChEBI" id="CHEBI:15377"/>
        <dbReference type="ChEBI" id="CHEBI:15378"/>
        <dbReference type="ChEBI" id="CHEBI:30616"/>
        <dbReference type="ChEBI" id="CHEBI:43474"/>
        <dbReference type="ChEBI" id="CHEBI:456216"/>
        <dbReference type="EC" id="3.6.4.13"/>
    </reaction>
</comment>
<feature type="domain" description="DEAD-box RNA helicase Q" evidence="12">
    <location>
        <begin position="68"/>
        <end position="96"/>
    </location>
</feature>
<dbReference type="InterPro" id="IPR000629">
    <property type="entry name" value="RNA-helicase_DEAD-box_CS"/>
</dbReference>
<dbReference type="InterPro" id="IPR025313">
    <property type="entry name" value="SPB4-like_CTE"/>
</dbReference>
<dbReference type="Pfam" id="PF00271">
    <property type="entry name" value="Helicase_C"/>
    <property type="match status" value="1"/>
</dbReference>
<dbReference type="SMART" id="SM01178">
    <property type="entry name" value="DUF4217"/>
    <property type="match status" value="1"/>
</dbReference>
<dbReference type="SMART" id="SM00487">
    <property type="entry name" value="DEXDc"/>
    <property type="match status" value="1"/>
</dbReference>
<evidence type="ECO:0000256" key="5">
    <source>
        <dbReference type="ARBA" id="ARBA00022884"/>
    </source>
</evidence>
<gene>
    <name evidence="13" type="ORF">Vretifemale_6898</name>
    <name evidence="14" type="ORF">Vretimale_2983</name>
</gene>
<evidence type="ECO:0000259" key="10">
    <source>
        <dbReference type="PROSITE" id="PS51192"/>
    </source>
</evidence>
<keyword evidence="2 7" id="KW-0378">Hydrolase</keyword>
<dbReference type="GO" id="GO:0003723">
    <property type="term" value="F:RNA binding"/>
    <property type="evidence" value="ECO:0007669"/>
    <property type="project" value="UniProtKB-UniRule"/>
</dbReference>
<dbReference type="Gene3D" id="3.40.50.300">
    <property type="entry name" value="P-loop containing nucleotide triphosphate hydrolases"/>
    <property type="match status" value="2"/>
</dbReference>
<dbReference type="PROSITE" id="PS51192">
    <property type="entry name" value="HELICASE_ATP_BIND_1"/>
    <property type="match status" value="1"/>
</dbReference>
<feature type="region of interest" description="Disordered" evidence="9">
    <location>
        <begin position="525"/>
        <end position="665"/>
    </location>
</feature>
<dbReference type="InterPro" id="IPR014014">
    <property type="entry name" value="RNA_helicase_DEAD_Q_motif"/>
</dbReference>
<dbReference type="EC" id="3.6.4.13" evidence="7"/>
<dbReference type="AlphaFoldDB" id="A0A8J4D8K3"/>
<feature type="region of interest" description="Disordered" evidence="9">
    <location>
        <begin position="1"/>
        <end position="61"/>
    </location>
</feature>
<name>A0A8J4D8K3_9CHLO</name>
<dbReference type="PROSITE" id="PS51195">
    <property type="entry name" value="Q_MOTIF"/>
    <property type="match status" value="1"/>
</dbReference>
<evidence type="ECO:0000259" key="11">
    <source>
        <dbReference type="PROSITE" id="PS51194"/>
    </source>
</evidence>
<dbReference type="PROSITE" id="PS51194">
    <property type="entry name" value="HELICASE_CTER"/>
    <property type="match status" value="1"/>
</dbReference>
<keyword evidence="16" id="KW-1185">Reference proteome</keyword>
<dbReference type="PROSITE" id="PS00039">
    <property type="entry name" value="DEAD_ATP_HELICASE"/>
    <property type="match status" value="1"/>
</dbReference>
<evidence type="ECO:0000256" key="2">
    <source>
        <dbReference type="ARBA" id="ARBA00022801"/>
    </source>
</evidence>
<feature type="compositionally biased region" description="Acidic residues" evidence="9">
    <location>
        <begin position="625"/>
        <end position="637"/>
    </location>
</feature>
<feature type="compositionally biased region" description="Basic residues" evidence="9">
    <location>
        <begin position="642"/>
        <end position="652"/>
    </location>
</feature>
<evidence type="ECO:0000259" key="12">
    <source>
        <dbReference type="PROSITE" id="PS51195"/>
    </source>
</evidence>
<keyword evidence="8" id="KW-0175">Coiled coil</keyword>
<dbReference type="SMART" id="SM00490">
    <property type="entry name" value="HELICc"/>
    <property type="match status" value="1"/>
</dbReference>
<evidence type="ECO:0000256" key="4">
    <source>
        <dbReference type="ARBA" id="ARBA00022840"/>
    </source>
</evidence>
<dbReference type="Proteomes" id="UP000722791">
    <property type="component" value="Unassembled WGS sequence"/>
</dbReference>
<keyword evidence="3 7" id="KW-0347">Helicase</keyword>
<dbReference type="Proteomes" id="UP000747110">
    <property type="component" value="Unassembled WGS sequence"/>
</dbReference>
<organism evidence="14 15">
    <name type="scientific">Volvox reticuliferus</name>
    <dbReference type="NCBI Taxonomy" id="1737510"/>
    <lineage>
        <taxon>Eukaryota</taxon>
        <taxon>Viridiplantae</taxon>
        <taxon>Chlorophyta</taxon>
        <taxon>core chlorophytes</taxon>
        <taxon>Chlorophyceae</taxon>
        <taxon>CS clade</taxon>
        <taxon>Chlamydomonadales</taxon>
        <taxon>Volvocaceae</taxon>
        <taxon>Volvox</taxon>
    </lineage>
</organism>
<dbReference type="InterPro" id="IPR001650">
    <property type="entry name" value="Helicase_C-like"/>
</dbReference>
<dbReference type="CDD" id="cd18787">
    <property type="entry name" value="SF2_C_DEAD"/>
    <property type="match status" value="1"/>
</dbReference>
<dbReference type="OrthoDB" id="10259640at2759"/>
<dbReference type="InterPro" id="IPR027417">
    <property type="entry name" value="P-loop_NTPase"/>
</dbReference>
<keyword evidence="5 7" id="KW-0694">RNA-binding</keyword>
<dbReference type="EMBL" id="BNCQ01000004">
    <property type="protein sequence ID" value="GIL97255.1"/>
    <property type="molecule type" value="Genomic_DNA"/>
</dbReference>
<proteinExistence type="inferred from homology"/>
<feature type="coiled-coil region" evidence="8">
    <location>
        <begin position="721"/>
        <end position="754"/>
    </location>
</feature>
<reference evidence="14" key="1">
    <citation type="journal article" date="2021" name="Proc. Natl. Acad. Sci. U.S.A.">
        <title>Three genomes in the algal genus Volvox reveal the fate of a haploid sex-determining region after a transition to homothallism.</title>
        <authorList>
            <person name="Yamamoto K."/>
            <person name="Hamaji T."/>
            <person name="Kawai-Toyooka H."/>
            <person name="Matsuzaki R."/>
            <person name="Takahashi F."/>
            <person name="Nishimura Y."/>
            <person name="Kawachi M."/>
            <person name="Noguchi H."/>
            <person name="Minakuchi Y."/>
            <person name="Umen J.G."/>
            <person name="Toyoda A."/>
            <person name="Nozaki H."/>
        </authorList>
    </citation>
    <scope>NUCLEOTIDE SEQUENCE</scope>
    <source>
        <strain evidence="14">NIES-3785</strain>
        <strain evidence="13">NIES-3786</strain>
    </source>
</reference>
<feature type="compositionally biased region" description="Basic residues" evidence="9">
    <location>
        <begin position="7"/>
        <end position="23"/>
    </location>
</feature>
<dbReference type="Pfam" id="PF13959">
    <property type="entry name" value="CTE_SPB4"/>
    <property type="match status" value="1"/>
</dbReference>
<feature type="compositionally biased region" description="Acidic residues" evidence="9">
    <location>
        <begin position="604"/>
        <end position="613"/>
    </location>
</feature>
<dbReference type="Pfam" id="PF00270">
    <property type="entry name" value="DEAD"/>
    <property type="match status" value="1"/>
</dbReference>
<evidence type="ECO:0000313" key="15">
    <source>
        <dbReference type="Proteomes" id="UP000722791"/>
    </source>
</evidence>
<dbReference type="GO" id="GO:0016787">
    <property type="term" value="F:hydrolase activity"/>
    <property type="evidence" value="ECO:0007669"/>
    <property type="project" value="UniProtKB-KW"/>
</dbReference>
<dbReference type="SUPFAM" id="SSF52540">
    <property type="entry name" value="P-loop containing nucleoside triphosphate hydrolases"/>
    <property type="match status" value="1"/>
</dbReference>
<evidence type="ECO:0000256" key="1">
    <source>
        <dbReference type="ARBA" id="ARBA00022741"/>
    </source>
</evidence>
<comment type="function">
    <text evidence="7">RNA helicase.</text>
</comment>
<dbReference type="EMBL" id="BNCP01000010">
    <property type="protein sequence ID" value="GIL77455.1"/>
    <property type="molecule type" value="Genomic_DNA"/>
</dbReference>
<evidence type="ECO:0000256" key="8">
    <source>
        <dbReference type="SAM" id="Coils"/>
    </source>
</evidence>